<dbReference type="PANTHER" id="PTHR47518:SF8">
    <property type="entry name" value="G PROTEIN-COUPLED RECEPTOR"/>
    <property type="match status" value="1"/>
</dbReference>
<feature type="transmembrane region" description="Helical" evidence="6">
    <location>
        <begin position="227"/>
        <end position="248"/>
    </location>
</feature>
<dbReference type="GO" id="GO:0016020">
    <property type="term" value="C:membrane"/>
    <property type="evidence" value="ECO:0007669"/>
    <property type="project" value="UniProtKB-SubCell"/>
</dbReference>
<reference evidence="7" key="1">
    <citation type="submission" date="2023-06" db="EMBL/GenBank/DDBJ databases">
        <authorList>
            <person name="Delattre M."/>
        </authorList>
    </citation>
    <scope>NUCLEOTIDE SEQUENCE</scope>
    <source>
        <strain evidence="7">AF72</strain>
    </source>
</reference>
<dbReference type="Pfam" id="PF03125">
    <property type="entry name" value="Sre"/>
    <property type="match status" value="1"/>
</dbReference>
<evidence type="ECO:0000313" key="8">
    <source>
        <dbReference type="Proteomes" id="UP001177023"/>
    </source>
</evidence>
<dbReference type="AlphaFoldDB" id="A0AA36FY66"/>
<comment type="similarity">
    <text evidence="2">Belongs to the nematode receptor-like protein sre family.</text>
</comment>
<protein>
    <submittedName>
        <fullName evidence="7">Uncharacterized protein</fullName>
    </submittedName>
</protein>
<comment type="subcellular location">
    <subcellularLocation>
        <location evidence="1">Membrane</location>
        <topology evidence="1">Multi-pass membrane protein</topology>
    </subcellularLocation>
</comment>
<accession>A0AA36FY66</accession>
<feature type="transmembrane region" description="Helical" evidence="6">
    <location>
        <begin position="174"/>
        <end position="195"/>
    </location>
</feature>
<gene>
    <name evidence="7" type="ORF">MSPICULIGERA_LOCUS5085</name>
</gene>
<feature type="transmembrane region" description="Helical" evidence="6">
    <location>
        <begin position="103"/>
        <end position="127"/>
    </location>
</feature>
<evidence type="ECO:0000256" key="3">
    <source>
        <dbReference type="ARBA" id="ARBA00022692"/>
    </source>
</evidence>
<dbReference type="Proteomes" id="UP001177023">
    <property type="component" value="Unassembled WGS sequence"/>
</dbReference>
<feature type="transmembrane region" description="Helical" evidence="6">
    <location>
        <begin position="31"/>
        <end position="52"/>
    </location>
</feature>
<feature type="transmembrane region" description="Helical" evidence="6">
    <location>
        <begin position="260"/>
        <end position="282"/>
    </location>
</feature>
<sequence>MAMPRTYQFFFFVNFTTVDELEMWTIIRCGYAIEIVLYVVSLLLLPVILYVMDALPTFHPNLARWIEAPLLYLIPFSVARIILVSYESEIEFAWEWMEPQPTAIIVCSVVRGLMYALMPTTLAGLLFERMFATVFAASYESVHYRGFFILLTTLGFLFCGLISALFVFNIMSPGFAAALGSVGSTAIAIATLVAVRINRQKIRKLPMPGYTLSNKYQLRENEKAMRVISVLVVYASIVNLSFGVLFVFNRMEFSLYWANIFGVMLSLINAQYGICIILLTALSNGRVWDDIKKLLRRRLRYIGSTLETGKISSRGGGNETKELYLGAKTEDYFSQLDSQWHPPSKNKEITL</sequence>
<keyword evidence="4 6" id="KW-1133">Transmembrane helix</keyword>
<organism evidence="7 8">
    <name type="scientific">Mesorhabditis spiculigera</name>
    <dbReference type="NCBI Taxonomy" id="96644"/>
    <lineage>
        <taxon>Eukaryota</taxon>
        <taxon>Metazoa</taxon>
        <taxon>Ecdysozoa</taxon>
        <taxon>Nematoda</taxon>
        <taxon>Chromadorea</taxon>
        <taxon>Rhabditida</taxon>
        <taxon>Rhabditina</taxon>
        <taxon>Rhabditomorpha</taxon>
        <taxon>Rhabditoidea</taxon>
        <taxon>Rhabditidae</taxon>
        <taxon>Mesorhabditinae</taxon>
        <taxon>Mesorhabditis</taxon>
    </lineage>
</organism>
<keyword evidence="5 6" id="KW-0472">Membrane</keyword>
<keyword evidence="3 6" id="KW-0812">Transmembrane</keyword>
<name>A0AA36FY66_9BILA</name>
<evidence type="ECO:0000256" key="2">
    <source>
        <dbReference type="ARBA" id="ARBA00006803"/>
    </source>
</evidence>
<dbReference type="InterPro" id="IPR004151">
    <property type="entry name" value="7TM_GPCR_serpentine_rcpt_Sre"/>
</dbReference>
<evidence type="ECO:0000256" key="5">
    <source>
        <dbReference type="ARBA" id="ARBA00023136"/>
    </source>
</evidence>
<feature type="transmembrane region" description="Helical" evidence="6">
    <location>
        <begin position="147"/>
        <end position="168"/>
    </location>
</feature>
<dbReference type="EMBL" id="CATQJA010001260">
    <property type="protein sequence ID" value="CAJ0566486.1"/>
    <property type="molecule type" value="Genomic_DNA"/>
</dbReference>
<dbReference type="GO" id="GO:0007606">
    <property type="term" value="P:sensory perception of chemical stimulus"/>
    <property type="evidence" value="ECO:0007669"/>
    <property type="project" value="InterPro"/>
</dbReference>
<evidence type="ECO:0000313" key="7">
    <source>
        <dbReference type="EMBL" id="CAJ0566486.1"/>
    </source>
</evidence>
<feature type="non-terminal residue" evidence="7">
    <location>
        <position position="1"/>
    </location>
</feature>
<evidence type="ECO:0000256" key="1">
    <source>
        <dbReference type="ARBA" id="ARBA00004141"/>
    </source>
</evidence>
<dbReference type="InterPro" id="IPR052854">
    <property type="entry name" value="Serpentine_rcpt_epsilon"/>
</dbReference>
<proteinExistence type="inferred from homology"/>
<comment type="caution">
    <text evidence="7">The sequence shown here is derived from an EMBL/GenBank/DDBJ whole genome shotgun (WGS) entry which is preliminary data.</text>
</comment>
<evidence type="ECO:0000256" key="4">
    <source>
        <dbReference type="ARBA" id="ARBA00022989"/>
    </source>
</evidence>
<dbReference type="PANTHER" id="PTHR47518">
    <property type="entry name" value="SERPENTINE RECEPTOR CLASS EPSILON-13-RELATED"/>
    <property type="match status" value="1"/>
</dbReference>
<keyword evidence="8" id="KW-1185">Reference proteome</keyword>
<evidence type="ECO:0000256" key="6">
    <source>
        <dbReference type="SAM" id="Phobius"/>
    </source>
</evidence>